<dbReference type="AlphaFoldDB" id="A0A1M7USF1"/>
<name>A0A1M7USF1_9BRAD</name>
<accession>A0A1M7USF1</accession>
<dbReference type="RefSeq" id="WP_244553111.1">
    <property type="nucleotide sequence ID" value="NZ_LT670849.1"/>
</dbReference>
<dbReference type="Proteomes" id="UP000184096">
    <property type="component" value="Chromosome I"/>
</dbReference>
<evidence type="ECO:0008006" key="3">
    <source>
        <dbReference type="Google" id="ProtNLM"/>
    </source>
</evidence>
<protein>
    <recommendedName>
        <fullName evidence="3">MJ0042 family finger-like domain-containing protein</fullName>
    </recommendedName>
</protein>
<gene>
    <name evidence="1" type="ORF">SAMN05444170_6491</name>
</gene>
<proteinExistence type="predicted"/>
<reference evidence="2" key="1">
    <citation type="submission" date="2016-11" db="EMBL/GenBank/DDBJ databases">
        <authorList>
            <person name="Varghese N."/>
            <person name="Submissions S."/>
        </authorList>
    </citation>
    <scope>NUCLEOTIDE SEQUENCE [LARGE SCALE GENOMIC DNA]</scope>
    <source>
        <strain evidence="2">GAS401</strain>
    </source>
</reference>
<organism evidence="1 2">
    <name type="scientific">Bradyrhizobium erythrophlei</name>
    <dbReference type="NCBI Taxonomy" id="1437360"/>
    <lineage>
        <taxon>Bacteria</taxon>
        <taxon>Pseudomonadati</taxon>
        <taxon>Pseudomonadota</taxon>
        <taxon>Alphaproteobacteria</taxon>
        <taxon>Hyphomicrobiales</taxon>
        <taxon>Nitrobacteraceae</taxon>
        <taxon>Bradyrhizobium</taxon>
    </lineage>
</organism>
<dbReference type="EMBL" id="LT670849">
    <property type="protein sequence ID" value="SHN85942.1"/>
    <property type="molecule type" value="Genomic_DNA"/>
</dbReference>
<keyword evidence="2" id="KW-1185">Reference proteome</keyword>
<evidence type="ECO:0000313" key="2">
    <source>
        <dbReference type="Proteomes" id="UP000184096"/>
    </source>
</evidence>
<evidence type="ECO:0000313" key="1">
    <source>
        <dbReference type="EMBL" id="SHN85942.1"/>
    </source>
</evidence>
<sequence length="90" mass="10059">MLCEENVMRFGLESCAASRHNVGMKKSDLICPTCNAGYRRIELTSRPGTKGEYRCMFCDEVLEKFDGSTDVAIRLTVQPERTFEADVGSS</sequence>